<dbReference type="EMBL" id="CP010767">
    <property type="protein sequence ID" value="ATG43638.1"/>
    <property type="molecule type" value="Genomic_DNA"/>
</dbReference>
<comment type="similarity">
    <text evidence="1 3">Belongs to the RelE toxin family.</text>
</comment>
<dbReference type="PANTHER" id="PTHR33755:SF9">
    <property type="entry name" value="TOXIN PARE1"/>
    <property type="match status" value="1"/>
</dbReference>
<sequence>MPSDTPSHYRLTPKARQDLESIWRYTAENWSVTQADKYLDGITSSFDTLVQTPRIVRERTEFDPPVRVFTHEKHIIVYVIEADHIAIIRLLGGQQDWHSILQRIDT</sequence>
<dbReference type="PANTHER" id="PTHR33755">
    <property type="entry name" value="TOXIN PARE1-RELATED"/>
    <property type="match status" value="1"/>
</dbReference>
<gene>
    <name evidence="4" type="primary">parE4</name>
    <name evidence="4" type="ORF">PhaeoP13_01701</name>
</gene>
<dbReference type="PIRSF" id="PIRSF029218">
    <property type="entry name" value="ParE"/>
    <property type="match status" value="1"/>
</dbReference>
<dbReference type="RefSeq" id="WP_158524830.1">
    <property type="nucleotide sequence ID" value="NZ_CP010767.1"/>
</dbReference>
<evidence type="ECO:0000313" key="5">
    <source>
        <dbReference type="Proteomes" id="UP000218606"/>
    </source>
</evidence>
<evidence type="ECO:0000256" key="2">
    <source>
        <dbReference type="ARBA" id="ARBA00022649"/>
    </source>
</evidence>
<evidence type="ECO:0000256" key="1">
    <source>
        <dbReference type="ARBA" id="ARBA00006226"/>
    </source>
</evidence>
<evidence type="ECO:0000256" key="3">
    <source>
        <dbReference type="PIRNR" id="PIRNR029218"/>
    </source>
</evidence>
<reference evidence="4 5" key="1">
    <citation type="journal article" date="2017" name="Front. Microbiol.">
        <title>Phaeobacter piscinae sp. nov., a species of the Roseobacter group and potential aquaculture probiont.</title>
        <authorList>
            <person name="Sonnenschein E.C."/>
            <person name="Phippen C.B.W."/>
            <person name="Nielsen K.F."/>
            <person name="Mateiu R.V."/>
            <person name="Melchiorsen J."/>
            <person name="Gram L."/>
            <person name="Overmann J."/>
            <person name="Freese H.M."/>
        </authorList>
    </citation>
    <scope>NUCLEOTIDE SEQUENCE [LARGE SCALE GENOMIC DNA]</scope>
    <source>
        <strain evidence="4 5">P13</strain>
    </source>
</reference>
<dbReference type="AlphaFoldDB" id="A0AAN1LAJ7"/>
<dbReference type="InterPro" id="IPR035093">
    <property type="entry name" value="RelE/ParE_toxin_dom_sf"/>
</dbReference>
<accession>A0AAN1LAJ7</accession>
<proteinExistence type="inferred from homology"/>
<name>A0AAN1LAJ7_9RHOB</name>
<protein>
    <recommendedName>
        <fullName evidence="3">Toxin</fullName>
    </recommendedName>
</protein>
<dbReference type="InterPro" id="IPR028344">
    <property type="entry name" value="ParE1/4"/>
</dbReference>
<keyword evidence="2" id="KW-1277">Toxin-antitoxin system</keyword>
<organism evidence="4 5">
    <name type="scientific">Phaeobacter piscinae</name>
    <dbReference type="NCBI Taxonomy" id="1580596"/>
    <lineage>
        <taxon>Bacteria</taxon>
        <taxon>Pseudomonadati</taxon>
        <taxon>Pseudomonadota</taxon>
        <taxon>Alphaproteobacteria</taxon>
        <taxon>Rhodobacterales</taxon>
        <taxon>Roseobacteraceae</taxon>
        <taxon>Phaeobacter</taxon>
    </lineage>
</organism>
<dbReference type="InterPro" id="IPR007712">
    <property type="entry name" value="RelE/ParE_toxin"/>
</dbReference>
<dbReference type="Pfam" id="PF05016">
    <property type="entry name" value="ParE_toxin"/>
    <property type="match status" value="1"/>
</dbReference>
<evidence type="ECO:0000313" key="4">
    <source>
        <dbReference type="EMBL" id="ATG43638.1"/>
    </source>
</evidence>
<dbReference type="InterPro" id="IPR051803">
    <property type="entry name" value="TA_system_RelE-like_toxin"/>
</dbReference>
<dbReference type="Proteomes" id="UP000218606">
    <property type="component" value="Chromosome"/>
</dbReference>
<dbReference type="Gene3D" id="3.30.2310.20">
    <property type="entry name" value="RelE-like"/>
    <property type="match status" value="1"/>
</dbReference>